<accession>A0A1U9VDS8</accession>
<evidence type="ECO:0000313" key="2">
    <source>
        <dbReference type="Proteomes" id="UP000189628"/>
    </source>
</evidence>
<dbReference type="Proteomes" id="UP000189628">
    <property type="component" value="Chromosome"/>
</dbReference>
<protein>
    <submittedName>
        <fullName evidence="1">Uncharacterized protein</fullName>
    </submittedName>
</protein>
<gene>
    <name evidence="1" type="ORF">B0B51_01545</name>
</gene>
<name>A0A1U9VDS8_9RALS</name>
<dbReference type="EMBL" id="CP019911">
    <property type="protein sequence ID" value="AQW28828.1"/>
    <property type="molecule type" value="Genomic_DNA"/>
</dbReference>
<proteinExistence type="predicted"/>
<organism evidence="1 2">
    <name type="scientific">blood disease bacterium A2-HR MARDI</name>
    <dbReference type="NCBI Taxonomy" id="1944648"/>
    <lineage>
        <taxon>Bacteria</taxon>
        <taxon>Pseudomonadati</taxon>
        <taxon>Pseudomonadota</taxon>
        <taxon>Betaproteobacteria</taxon>
        <taxon>Burkholderiales</taxon>
        <taxon>Burkholderiaceae</taxon>
        <taxon>Ralstonia</taxon>
        <taxon>Ralstonia solanacearum species complex</taxon>
    </lineage>
</organism>
<sequence length="147" mass="16815">MAKKRLTYFEDLCALPLLRQAIQQEEDRHRSRMAEIQTMTKALITLQVERPEIERNGFRLFGDSIRRDFAKSTLVYTGCMGAGDEIRLATALLRSGWKVVDRDSGPYPSPTFRKGRLNFKVSCWKADSLAEAERRIATQTTESATQQ</sequence>
<reference evidence="1 2" key="1">
    <citation type="submission" date="2017-02" db="EMBL/GenBank/DDBJ databases">
        <title>Blood Disease Bacterium A2-HR MARDI.</title>
        <authorList>
            <person name="Badrun R."/>
            <person name="Abu Bakar N."/>
            <person name="Laboh R."/>
        </authorList>
    </citation>
    <scope>NUCLEOTIDE SEQUENCE [LARGE SCALE GENOMIC DNA]</scope>
    <source>
        <strain evidence="1 2">A2-HR MARDI</strain>
    </source>
</reference>
<evidence type="ECO:0000313" key="1">
    <source>
        <dbReference type="EMBL" id="AQW28828.1"/>
    </source>
</evidence>
<dbReference type="AlphaFoldDB" id="A0A1U9VDS8"/>
<dbReference type="RefSeq" id="WP_078221678.1">
    <property type="nucleotide sequence ID" value="NZ_CP019911.1"/>
</dbReference>